<evidence type="ECO:0000313" key="4">
    <source>
        <dbReference type="EMBL" id="GFJ90595.1"/>
    </source>
</evidence>
<dbReference type="EMBL" id="BLPG01000001">
    <property type="protein sequence ID" value="GFJ90595.1"/>
    <property type="molecule type" value="Genomic_DNA"/>
</dbReference>
<dbReference type="InterPro" id="IPR005149">
    <property type="entry name" value="Tscrpt_reg_PadR_N"/>
</dbReference>
<dbReference type="InterPro" id="IPR052509">
    <property type="entry name" value="Metal_resp_DNA-bind_regulator"/>
</dbReference>
<keyword evidence="1" id="KW-0175">Coiled coil</keyword>
<feature type="compositionally biased region" description="Basic and acidic residues" evidence="2">
    <location>
        <begin position="179"/>
        <end position="190"/>
    </location>
</feature>
<evidence type="ECO:0000256" key="1">
    <source>
        <dbReference type="SAM" id="Coils"/>
    </source>
</evidence>
<comment type="caution">
    <text evidence="4">The sequence shown here is derived from an EMBL/GenBank/DDBJ whole genome shotgun (WGS) entry which is preliminary data.</text>
</comment>
<dbReference type="Pfam" id="PF03551">
    <property type="entry name" value="PadR"/>
    <property type="match status" value="1"/>
</dbReference>
<name>A0A6V8LD47_9ACTN</name>
<dbReference type="Gene3D" id="1.10.10.10">
    <property type="entry name" value="Winged helix-like DNA-binding domain superfamily/Winged helix DNA-binding domain"/>
    <property type="match status" value="1"/>
</dbReference>
<evidence type="ECO:0000259" key="3">
    <source>
        <dbReference type="Pfam" id="PF03551"/>
    </source>
</evidence>
<dbReference type="SUPFAM" id="SSF46785">
    <property type="entry name" value="Winged helix' DNA-binding domain"/>
    <property type="match status" value="1"/>
</dbReference>
<dbReference type="AlphaFoldDB" id="A0A6V8LD47"/>
<dbReference type="RefSeq" id="WP_173077895.1">
    <property type="nucleotide sequence ID" value="NZ_BAABJB010000003.1"/>
</dbReference>
<protein>
    <submittedName>
        <fullName evidence="4">PadR family transcriptional regulator</fullName>
    </submittedName>
</protein>
<dbReference type="Proteomes" id="UP000482960">
    <property type="component" value="Unassembled WGS sequence"/>
</dbReference>
<dbReference type="PANTHER" id="PTHR33169">
    <property type="entry name" value="PADR-FAMILY TRANSCRIPTIONAL REGULATOR"/>
    <property type="match status" value="1"/>
</dbReference>
<feature type="region of interest" description="Disordered" evidence="2">
    <location>
        <begin position="179"/>
        <end position="203"/>
    </location>
</feature>
<evidence type="ECO:0000313" key="5">
    <source>
        <dbReference type="Proteomes" id="UP000482960"/>
    </source>
</evidence>
<dbReference type="InterPro" id="IPR036390">
    <property type="entry name" value="WH_DNA-bd_sf"/>
</dbReference>
<feature type="coiled-coil region" evidence="1">
    <location>
        <begin position="121"/>
        <end position="155"/>
    </location>
</feature>
<gene>
    <name evidence="4" type="ORF">Prum_042370</name>
</gene>
<accession>A0A6V8LD47</accession>
<sequence length="203" mass="23118">MLELAILGLLQESPMHGYELRKELATKLGAIRAAISYGTLYPTLRRLQSTGWITEAGETSANAEEIPPLTTRRGRVVYKITAEGKERFAELLAQVGPETYDDAGFGVHFAFFARTDRATRLRILEGRRRRVEERREGLRDVLARATERLDAYTLELQRHGLDACEREVRWLEELIANERSGRAPDREEKPSPPGSSRTQEERP</sequence>
<dbReference type="PANTHER" id="PTHR33169:SF26">
    <property type="entry name" value="CONSERVED PROTEIN"/>
    <property type="match status" value="1"/>
</dbReference>
<evidence type="ECO:0000256" key="2">
    <source>
        <dbReference type="SAM" id="MobiDB-lite"/>
    </source>
</evidence>
<reference evidence="4 5" key="2">
    <citation type="submission" date="2020-03" db="EMBL/GenBank/DDBJ databases">
        <authorList>
            <person name="Ichikawa N."/>
            <person name="Kimura A."/>
            <person name="Kitahashi Y."/>
            <person name="Uohara A."/>
        </authorList>
    </citation>
    <scope>NUCLEOTIDE SEQUENCE [LARGE SCALE GENOMIC DNA]</scope>
    <source>
        <strain evidence="4 5">NBRC 108638</strain>
    </source>
</reference>
<organism evidence="4 5">
    <name type="scientific">Phytohabitans rumicis</name>
    <dbReference type="NCBI Taxonomy" id="1076125"/>
    <lineage>
        <taxon>Bacteria</taxon>
        <taxon>Bacillati</taxon>
        <taxon>Actinomycetota</taxon>
        <taxon>Actinomycetes</taxon>
        <taxon>Micromonosporales</taxon>
        <taxon>Micromonosporaceae</taxon>
    </lineage>
</organism>
<keyword evidence="5" id="KW-1185">Reference proteome</keyword>
<proteinExistence type="predicted"/>
<feature type="domain" description="Transcription regulator PadR N-terminal" evidence="3">
    <location>
        <begin position="6"/>
        <end position="90"/>
    </location>
</feature>
<reference evidence="4 5" key="1">
    <citation type="submission" date="2020-03" db="EMBL/GenBank/DDBJ databases">
        <title>Whole genome shotgun sequence of Phytohabitans rumicis NBRC 108638.</title>
        <authorList>
            <person name="Komaki H."/>
            <person name="Tamura T."/>
        </authorList>
    </citation>
    <scope>NUCLEOTIDE SEQUENCE [LARGE SCALE GENOMIC DNA]</scope>
    <source>
        <strain evidence="4 5">NBRC 108638</strain>
    </source>
</reference>
<dbReference type="InterPro" id="IPR036388">
    <property type="entry name" value="WH-like_DNA-bd_sf"/>
</dbReference>